<gene>
    <name evidence="2" type="ORF">SAMN04487792_0893</name>
</gene>
<dbReference type="Pfam" id="PF06054">
    <property type="entry name" value="CoiA_nuc"/>
    <property type="match status" value="1"/>
</dbReference>
<dbReference type="STRING" id="1505723.SAMN04487792_0893"/>
<protein>
    <submittedName>
        <fullName evidence="2">Competence protein CoiA</fullName>
    </submittedName>
</protein>
<evidence type="ECO:0000313" key="2">
    <source>
        <dbReference type="EMBL" id="SFD44916.1"/>
    </source>
</evidence>
<dbReference type="Proteomes" id="UP000199599">
    <property type="component" value="Unassembled WGS sequence"/>
</dbReference>
<dbReference type="InterPro" id="IPR010330">
    <property type="entry name" value="CoiA_nuc"/>
</dbReference>
<sequence length="282" mass="32990">MIFLYAALLNNQLVLAVTEAQSQSKMLAKNNYICPQCKQRVKLIIKEKSAYFKHFPSNNNLSGEKEEHALSKAILKNALLEAKFNAQTETSLANGQLRADILVNSKLAFEIQCAPLSKLEFTKRHNLYKNIGVADIWIVGKRHYLLQEIKKSQLIFFRKNKLWHDYYLEILPEQKILRLKYNVQLEPITSKVHYQIENFVISSYGLAKLWHFKPILKQYCVDPRTQKNYLQLQLTQKTIKGMKIANQLYQRNLTIDELPPTIFSNFRRVNSCNNVITFLHQM</sequence>
<dbReference type="AlphaFoldDB" id="A0A1I1SEN0"/>
<feature type="domain" description="Competence protein CoiA nuclease-like" evidence="1">
    <location>
        <begin position="64"/>
        <end position="205"/>
    </location>
</feature>
<organism evidence="2 3">
    <name type="scientific">Lactobacillus bombicola</name>
    <dbReference type="NCBI Taxonomy" id="1505723"/>
    <lineage>
        <taxon>Bacteria</taxon>
        <taxon>Bacillati</taxon>
        <taxon>Bacillota</taxon>
        <taxon>Bacilli</taxon>
        <taxon>Lactobacillales</taxon>
        <taxon>Lactobacillaceae</taxon>
        <taxon>Lactobacillus</taxon>
    </lineage>
</organism>
<dbReference type="EMBL" id="FOMN01000004">
    <property type="protein sequence ID" value="SFD44916.1"/>
    <property type="molecule type" value="Genomic_DNA"/>
</dbReference>
<proteinExistence type="predicted"/>
<accession>A0A1I1SEN0</accession>
<dbReference type="RefSeq" id="WP_322867268.1">
    <property type="nucleotide sequence ID" value="NZ_CBCRVU010000001.1"/>
</dbReference>
<evidence type="ECO:0000313" key="3">
    <source>
        <dbReference type="Proteomes" id="UP000199599"/>
    </source>
</evidence>
<name>A0A1I1SEN0_9LACO</name>
<evidence type="ECO:0000259" key="1">
    <source>
        <dbReference type="Pfam" id="PF06054"/>
    </source>
</evidence>
<reference evidence="3" key="1">
    <citation type="submission" date="2016-10" db="EMBL/GenBank/DDBJ databases">
        <authorList>
            <person name="Varghese N."/>
            <person name="Submissions S."/>
        </authorList>
    </citation>
    <scope>NUCLEOTIDE SEQUENCE [LARGE SCALE GENOMIC DNA]</scope>
    <source>
        <strain evidence="3">R-53102</strain>
    </source>
</reference>